<accession>A0A229W0X9</accession>
<organism evidence="1 2">
    <name type="scientific">Bifidobacterium vansinderenii</name>
    <dbReference type="NCBI Taxonomy" id="1984871"/>
    <lineage>
        <taxon>Bacteria</taxon>
        <taxon>Bacillati</taxon>
        <taxon>Actinomycetota</taxon>
        <taxon>Actinomycetes</taxon>
        <taxon>Bifidobacteriales</taxon>
        <taxon>Bifidobacteriaceae</taxon>
        <taxon>Bifidobacterium</taxon>
    </lineage>
</organism>
<protein>
    <submittedName>
        <fullName evidence="1">Uncharacterized protein</fullName>
    </submittedName>
</protein>
<evidence type="ECO:0000313" key="1">
    <source>
        <dbReference type="EMBL" id="OXN01502.1"/>
    </source>
</evidence>
<gene>
    <name evidence="1" type="ORF">Tam10B_0505</name>
</gene>
<sequence length="187" mass="20878">MQDVTIIDTDDGIRLVSPYHPDCPKLARRIGGKWDPATRSWRFDIRDRERVEQLAADLWGYSTGNTSSAVTIRVNADAYTDGNEIRVAGRSIAHRAGRDEPVRLAGNAIIVHGEFAPSGGSMKYPDIGECDQVVIEIRDLPASALDMLEPGRYELVDDDPITVLKAERQRLMDRISEIDRRIGEMTS</sequence>
<evidence type="ECO:0000313" key="2">
    <source>
        <dbReference type="Proteomes" id="UP000215433"/>
    </source>
</evidence>
<keyword evidence="2" id="KW-1185">Reference proteome</keyword>
<comment type="caution">
    <text evidence="1">The sequence shown here is derived from an EMBL/GenBank/DDBJ whole genome shotgun (WGS) entry which is preliminary data.</text>
</comment>
<dbReference type="AlphaFoldDB" id="A0A229W0X9"/>
<reference evidence="1 2" key="1">
    <citation type="submission" date="2017-05" db="EMBL/GenBank/DDBJ databases">
        <title>Bifidobacterium vansinderenii sp. nov.</title>
        <authorList>
            <person name="Lugli G.A."/>
            <person name="Duranti S."/>
            <person name="Mangifesta M."/>
        </authorList>
    </citation>
    <scope>NUCLEOTIDE SEQUENCE [LARGE SCALE GENOMIC DNA]</scope>
    <source>
        <strain evidence="1 2">Tam10B</strain>
    </source>
</reference>
<name>A0A229W0X9_9BIFI</name>
<dbReference type="RefSeq" id="WP_093959686.1">
    <property type="nucleotide sequence ID" value="NZ_NEWD01000004.1"/>
</dbReference>
<proteinExistence type="predicted"/>
<dbReference type="EMBL" id="NEWD01000004">
    <property type="protein sequence ID" value="OXN01502.1"/>
    <property type="molecule type" value="Genomic_DNA"/>
</dbReference>
<dbReference type="OrthoDB" id="4556252at2"/>
<dbReference type="Proteomes" id="UP000215433">
    <property type="component" value="Unassembled WGS sequence"/>
</dbReference>